<dbReference type="Proteomes" id="UP000253551">
    <property type="component" value="Unassembled WGS sequence"/>
</dbReference>
<proteinExistence type="predicted"/>
<evidence type="ECO:0000313" key="1">
    <source>
        <dbReference type="EMBL" id="RCI02431.1"/>
    </source>
</evidence>
<dbReference type="OrthoDB" id="2286689at2759"/>
<evidence type="ECO:0000313" key="2">
    <source>
        <dbReference type="Proteomes" id="UP000253551"/>
    </source>
</evidence>
<feature type="non-terminal residue" evidence="1">
    <location>
        <position position="1"/>
    </location>
</feature>
<gene>
    <name evidence="1" type="ORF">CU098_011957</name>
</gene>
<comment type="caution">
    <text evidence="1">The sequence shown here is derived from an EMBL/GenBank/DDBJ whole genome shotgun (WGS) entry which is preliminary data.</text>
</comment>
<organism evidence="1 2">
    <name type="scientific">Rhizopus stolonifer</name>
    <name type="common">Rhizopus nigricans</name>
    <dbReference type="NCBI Taxonomy" id="4846"/>
    <lineage>
        <taxon>Eukaryota</taxon>
        <taxon>Fungi</taxon>
        <taxon>Fungi incertae sedis</taxon>
        <taxon>Mucoromycota</taxon>
        <taxon>Mucoromycotina</taxon>
        <taxon>Mucoromycetes</taxon>
        <taxon>Mucorales</taxon>
        <taxon>Mucorineae</taxon>
        <taxon>Rhizopodaceae</taxon>
        <taxon>Rhizopus</taxon>
    </lineage>
</organism>
<dbReference type="AlphaFoldDB" id="A0A367KJW1"/>
<accession>A0A367KJW1</accession>
<reference evidence="1 2" key="1">
    <citation type="journal article" date="2018" name="G3 (Bethesda)">
        <title>Phylogenetic and Phylogenomic Definition of Rhizopus Species.</title>
        <authorList>
            <person name="Gryganskyi A.P."/>
            <person name="Golan J."/>
            <person name="Dolatabadi S."/>
            <person name="Mondo S."/>
            <person name="Robb S."/>
            <person name="Idnurm A."/>
            <person name="Muszewska A."/>
            <person name="Steczkiewicz K."/>
            <person name="Masonjones S."/>
            <person name="Liao H.L."/>
            <person name="Gajdeczka M.T."/>
            <person name="Anike F."/>
            <person name="Vuek A."/>
            <person name="Anishchenko I.M."/>
            <person name="Voigt K."/>
            <person name="de Hoog G.S."/>
            <person name="Smith M.E."/>
            <person name="Heitman J."/>
            <person name="Vilgalys R."/>
            <person name="Stajich J.E."/>
        </authorList>
    </citation>
    <scope>NUCLEOTIDE SEQUENCE [LARGE SCALE GENOMIC DNA]</scope>
    <source>
        <strain evidence="1 2">LSU 92-RS-03</strain>
    </source>
</reference>
<sequence length="165" mass="19162">LEAMLSQFNKVVSKDENDSLIEEDYYEDIILGTQRSPRYCIGDQDSTLRMIIDNTKMTKAGNNKVFEEYVGVMLDNKKAYYRDYPHCLAQILLKIGFHNQFVRFIHNFLFDNEIFIIMNGSLSDLVKQQRELRQGDSMPPALFNLAIEPFFLSIINNKNISGYSV</sequence>
<dbReference type="EMBL" id="PJQM01001398">
    <property type="protein sequence ID" value="RCI02431.1"/>
    <property type="molecule type" value="Genomic_DNA"/>
</dbReference>
<dbReference type="STRING" id="4846.A0A367KJW1"/>
<name>A0A367KJW1_RHIST</name>
<keyword evidence="2" id="KW-1185">Reference proteome</keyword>
<protein>
    <submittedName>
        <fullName evidence="1">Uncharacterized protein</fullName>
    </submittedName>
</protein>